<dbReference type="KEGG" id="loa:LOAG_06095"/>
<sequence>MHFQKNYDEELYEFPLDELITESFDNFYTFCNITKQKLACWHVKCEMNHKQIPWSSDLHICAFKRMQFENALNCLNLTSSSRHDQCNEVCRHIARRYPIKWNEKLYLYEVSANVVENFQYRQLNKQCAFQICHLECRVKLRFDLIKYQIIFIKIKNIIIIENI</sequence>
<dbReference type="CTD" id="9943505"/>
<dbReference type="EMBL" id="JH712100">
    <property type="protein sequence ID" value="EFO22392.1"/>
    <property type="molecule type" value="Genomic_DNA"/>
</dbReference>
<protein>
    <submittedName>
        <fullName evidence="1">Uncharacterized protein</fullName>
    </submittedName>
</protein>
<proteinExistence type="predicted"/>
<dbReference type="RefSeq" id="XP_003141679.1">
    <property type="nucleotide sequence ID" value="XM_003141631.1"/>
</dbReference>
<dbReference type="AlphaFoldDB" id="A0A1S0TYT4"/>
<evidence type="ECO:0000313" key="1">
    <source>
        <dbReference type="EMBL" id="EFO22392.1"/>
    </source>
</evidence>
<dbReference type="OMA" id="YTFCNIT"/>
<dbReference type="PANTHER" id="PTHR36944">
    <property type="entry name" value="PROTEIN CBG02791-RELATED"/>
    <property type="match status" value="1"/>
</dbReference>
<name>A0A1S0TYT4_LOALO</name>
<organism evidence="1">
    <name type="scientific">Loa loa</name>
    <name type="common">Eye worm</name>
    <name type="synonym">Filaria loa</name>
    <dbReference type="NCBI Taxonomy" id="7209"/>
    <lineage>
        <taxon>Eukaryota</taxon>
        <taxon>Metazoa</taxon>
        <taxon>Ecdysozoa</taxon>
        <taxon>Nematoda</taxon>
        <taxon>Chromadorea</taxon>
        <taxon>Rhabditida</taxon>
        <taxon>Spirurina</taxon>
        <taxon>Spiruromorpha</taxon>
        <taxon>Filarioidea</taxon>
        <taxon>Onchocercidae</taxon>
        <taxon>Loa</taxon>
    </lineage>
</organism>
<gene>
    <name evidence="1" type="ORF">LOAG_06095</name>
</gene>
<dbReference type="PANTHER" id="PTHR36944:SF3">
    <property type="entry name" value="PROTEIN CBG10961"/>
    <property type="match status" value="1"/>
</dbReference>
<reference evidence="1" key="1">
    <citation type="submission" date="2012-04" db="EMBL/GenBank/DDBJ databases">
        <title>The Genome Sequence of Loa loa.</title>
        <authorList>
            <consortium name="The Broad Institute Genome Sequencing Platform"/>
            <consortium name="Broad Institute Genome Sequencing Center for Infectious Disease"/>
            <person name="Nutman T.B."/>
            <person name="Fink D.L."/>
            <person name="Russ C."/>
            <person name="Young S."/>
            <person name="Zeng Q."/>
            <person name="Gargeya S."/>
            <person name="Alvarado L."/>
            <person name="Berlin A."/>
            <person name="Chapman S.B."/>
            <person name="Chen Z."/>
            <person name="Freedman E."/>
            <person name="Gellesch M."/>
            <person name="Goldberg J."/>
            <person name="Griggs A."/>
            <person name="Gujja S."/>
            <person name="Heilman E.R."/>
            <person name="Heiman D."/>
            <person name="Howarth C."/>
            <person name="Mehta T."/>
            <person name="Neiman D."/>
            <person name="Pearson M."/>
            <person name="Roberts A."/>
            <person name="Saif S."/>
            <person name="Shea T."/>
            <person name="Shenoy N."/>
            <person name="Sisk P."/>
            <person name="Stolte C."/>
            <person name="Sykes S."/>
            <person name="White J."/>
            <person name="Yandava C."/>
            <person name="Haas B."/>
            <person name="Henn M.R."/>
            <person name="Nusbaum C."/>
            <person name="Birren B."/>
        </authorList>
    </citation>
    <scope>NUCLEOTIDE SEQUENCE [LARGE SCALE GENOMIC DNA]</scope>
</reference>
<dbReference type="GeneID" id="9943505"/>
<accession>A0A1S0TYT4</accession>
<dbReference type="OrthoDB" id="5813806at2759"/>
<dbReference type="InParanoid" id="A0A1S0TYT4"/>